<gene>
    <name evidence="2" type="ORF">PENTCL1PPCAC_22464</name>
</gene>
<sequence>SDPSDAVVTDVERVNELGGGFWPSAKFLILRRRSKLRNSTVSPNSNDNAADKKPDVESWDVYEDSKQPKGFTTVPNPTTTVIPSGTTVVSPSVVPLPPTLTVDEVALRDKLLKGTPPKFLEGGSDEAKFTFAKIGMDIPMTKADLRQAYADWAEKQEPKIKEAFYRQRDEHDLLVNGLRKKMVEKSQNRLSLEARSLFDKIQTIHDNHDLTIDENVGLVREVLNGADESVRKELHEMKKRFAI</sequence>
<organism evidence="2 3">
    <name type="scientific">Pristionchus entomophagus</name>
    <dbReference type="NCBI Taxonomy" id="358040"/>
    <lineage>
        <taxon>Eukaryota</taxon>
        <taxon>Metazoa</taxon>
        <taxon>Ecdysozoa</taxon>
        <taxon>Nematoda</taxon>
        <taxon>Chromadorea</taxon>
        <taxon>Rhabditida</taxon>
        <taxon>Rhabditina</taxon>
        <taxon>Diplogasteromorpha</taxon>
        <taxon>Diplogasteroidea</taxon>
        <taxon>Neodiplogasteridae</taxon>
        <taxon>Pristionchus</taxon>
    </lineage>
</organism>
<evidence type="ECO:0000313" key="3">
    <source>
        <dbReference type="Proteomes" id="UP001432027"/>
    </source>
</evidence>
<name>A0AAV5U0G1_9BILA</name>
<comment type="caution">
    <text evidence="2">The sequence shown here is derived from an EMBL/GenBank/DDBJ whole genome shotgun (WGS) entry which is preliminary data.</text>
</comment>
<evidence type="ECO:0000313" key="2">
    <source>
        <dbReference type="EMBL" id="GMT00290.1"/>
    </source>
</evidence>
<accession>A0AAV5U0G1</accession>
<dbReference type="Proteomes" id="UP001432027">
    <property type="component" value="Unassembled WGS sequence"/>
</dbReference>
<dbReference type="EMBL" id="BTSX01000005">
    <property type="protein sequence ID" value="GMT00290.1"/>
    <property type="molecule type" value="Genomic_DNA"/>
</dbReference>
<proteinExistence type="predicted"/>
<protein>
    <recommendedName>
        <fullName evidence="4">SXP/RAL-2 family protein Ani s 5-like cation-binding domain-containing protein</fullName>
    </recommendedName>
</protein>
<evidence type="ECO:0000256" key="1">
    <source>
        <dbReference type="SAM" id="MobiDB-lite"/>
    </source>
</evidence>
<reference evidence="2" key="1">
    <citation type="submission" date="2023-10" db="EMBL/GenBank/DDBJ databases">
        <title>Genome assembly of Pristionchus species.</title>
        <authorList>
            <person name="Yoshida K."/>
            <person name="Sommer R.J."/>
        </authorList>
    </citation>
    <scope>NUCLEOTIDE SEQUENCE</scope>
    <source>
        <strain evidence="2">RS0144</strain>
    </source>
</reference>
<keyword evidence="3" id="KW-1185">Reference proteome</keyword>
<feature type="non-terminal residue" evidence="2">
    <location>
        <position position="1"/>
    </location>
</feature>
<evidence type="ECO:0008006" key="4">
    <source>
        <dbReference type="Google" id="ProtNLM"/>
    </source>
</evidence>
<dbReference type="AlphaFoldDB" id="A0AAV5U0G1"/>
<feature type="region of interest" description="Disordered" evidence="1">
    <location>
        <begin position="37"/>
        <end position="56"/>
    </location>
</feature>
<feature type="compositionally biased region" description="Polar residues" evidence="1">
    <location>
        <begin position="37"/>
        <end position="48"/>
    </location>
</feature>